<dbReference type="AlphaFoldDB" id="A0A1Y5I1A1"/>
<feature type="compositionally biased region" description="Low complexity" evidence="1">
    <location>
        <begin position="143"/>
        <end position="171"/>
    </location>
</feature>
<proteinExistence type="predicted"/>
<accession>A0A1Y5I1A1</accession>
<feature type="region of interest" description="Disordered" evidence="1">
    <location>
        <begin position="124"/>
        <end position="171"/>
    </location>
</feature>
<organism evidence="2">
    <name type="scientific">Ostreococcus tauri</name>
    <name type="common">Marine green alga</name>
    <dbReference type="NCBI Taxonomy" id="70448"/>
    <lineage>
        <taxon>Eukaryota</taxon>
        <taxon>Viridiplantae</taxon>
        <taxon>Chlorophyta</taxon>
        <taxon>Mamiellophyceae</taxon>
        <taxon>Mamiellales</taxon>
        <taxon>Bathycoccaceae</taxon>
        <taxon>Ostreococcus</taxon>
    </lineage>
</organism>
<feature type="compositionally biased region" description="Basic residues" evidence="1">
    <location>
        <begin position="34"/>
        <end position="46"/>
    </location>
</feature>
<dbReference type="Proteomes" id="UP000195557">
    <property type="component" value="Unassembled WGS sequence"/>
</dbReference>
<evidence type="ECO:0000256" key="1">
    <source>
        <dbReference type="SAM" id="MobiDB-lite"/>
    </source>
</evidence>
<feature type="compositionally biased region" description="Low complexity" evidence="1">
    <location>
        <begin position="12"/>
        <end position="21"/>
    </location>
</feature>
<dbReference type="EMBL" id="KZ155832">
    <property type="protein sequence ID" value="OUS43298.1"/>
    <property type="molecule type" value="Genomic_DNA"/>
</dbReference>
<sequence length="171" mass="19667">MRPVDDARDRSTASGATSGATGDRRGRVHCSPTRGRRRARRKGRRKVIRKVTCETHRKVTCETHRKVTWETHRKVTWETHRKVTFDTHRKVTFDTHRKVTFDTHRKVNERARAGSFVDVERRVVTRDPSSASPRGPGERPPRVARATALGRRARTIARASTARAWTTRRGL</sequence>
<gene>
    <name evidence="2" type="ORF">BE221DRAFT_56069</name>
</gene>
<protein>
    <submittedName>
        <fullName evidence="2">Uncharacterized protein</fullName>
    </submittedName>
</protein>
<reference evidence="2" key="1">
    <citation type="submission" date="2017-04" db="EMBL/GenBank/DDBJ databases">
        <title>Population genomics of picophytoplankton unveils novel chromosome hypervariability.</title>
        <authorList>
            <consortium name="DOE Joint Genome Institute"/>
            <person name="Blanc-Mathieu R."/>
            <person name="Krasovec M."/>
            <person name="Hebrard M."/>
            <person name="Yau S."/>
            <person name="Desgranges E."/>
            <person name="Martin J."/>
            <person name="Schackwitz W."/>
            <person name="Kuo A."/>
            <person name="Salin G."/>
            <person name="Donnadieu C."/>
            <person name="Desdevises Y."/>
            <person name="Sanchez-Ferandin S."/>
            <person name="Moreau H."/>
            <person name="Rivals E."/>
            <person name="Grigoriev I.V."/>
            <person name="Grimsley N."/>
            <person name="Eyre-Walker A."/>
            <person name="Piganeau G."/>
        </authorList>
    </citation>
    <scope>NUCLEOTIDE SEQUENCE [LARGE SCALE GENOMIC DNA]</scope>
    <source>
        <strain evidence="2">RCC 1115</strain>
    </source>
</reference>
<name>A0A1Y5I1A1_OSTTA</name>
<feature type="non-terminal residue" evidence="2">
    <location>
        <position position="171"/>
    </location>
</feature>
<feature type="region of interest" description="Disordered" evidence="1">
    <location>
        <begin position="1"/>
        <end position="46"/>
    </location>
</feature>
<evidence type="ECO:0000313" key="2">
    <source>
        <dbReference type="EMBL" id="OUS43298.1"/>
    </source>
</evidence>
<feature type="compositionally biased region" description="Basic and acidic residues" evidence="1">
    <location>
        <begin position="1"/>
        <end position="11"/>
    </location>
</feature>